<keyword evidence="2" id="KW-1185">Reference proteome</keyword>
<name>A0A2U9BL24_SCOMX</name>
<accession>A0A2U9BL24</accession>
<dbReference type="AlphaFoldDB" id="A0A2U9BL24"/>
<dbReference type="EMBL" id="CP026249">
    <property type="protein sequence ID" value="AWP04693.1"/>
    <property type="molecule type" value="Genomic_DNA"/>
</dbReference>
<proteinExistence type="predicted"/>
<gene>
    <name evidence="1" type="ORF">SMAX5B_001312</name>
</gene>
<sequence>MSVAPSGREGEMPTRRVMTVFQAASTSTLLGPCALSCDHPVLPERMENLDRVLSPSPDLPTCGLVSLFLLFSVLEFLMGTYLT</sequence>
<dbReference type="Proteomes" id="UP000246464">
    <property type="component" value="Chromosome 7"/>
</dbReference>
<evidence type="ECO:0000313" key="2">
    <source>
        <dbReference type="Proteomes" id="UP000246464"/>
    </source>
</evidence>
<protein>
    <submittedName>
        <fullName evidence="1">Uncharacterized protein</fullName>
    </submittedName>
</protein>
<organism evidence="1 2">
    <name type="scientific">Scophthalmus maximus</name>
    <name type="common">Turbot</name>
    <name type="synonym">Psetta maxima</name>
    <dbReference type="NCBI Taxonomy" id="52904"/>
    <lineage>
        <taxon>Eukaryota</taxon>
        <taxon>Metazoa</taxon>
        <taxon>Chordata</taxon>
        <taxon>Craniata</taxon>
        <taxon>Vertebrata</taxon>
        <taxon>Euteleostomi</taxon>
        <taxon>Actinopterygii</taxon>
        <taxon>Neopterygii</taxon>
        <taxon>Teleostei</taxon>
        <taxon>Neoteleostei</taxon>
        <taxon>Acanthomorphata</taxon>
        <taxon>Carangaria</taxon>
        <taxon>Pleuronectiformes</taxon>
        <taxon>Pleuronectoidei</taxon>
        <taxon>Scophthalmidae</taxon>
        <taxon>Scophthalmus</taxon>
    </lineage>
</organism>
<reference evidence="1 2" key="1">
    <citation type="submission" date="2017-12" db="EMBL/GenBank/DDBJ databases">
        <title>Integrating genomic resources of turbot (Scophthalmus maximus) in depth evaluation of genetic and physical mapping variation across individuals.</title>
        <authorList>
            <person name="Martinez P."/>
        </authorList>
    </citation>
    <scope>NUCLEOTIDE SEQUENCE [LARGE SCALE GENOMIC DNA]</scope>
</reference>
<evidence type="ECO:0000313" key="1">
    <source>
        <dbReference type="EMBL" id="AWP04693.1"/>
    </source>
</evidence>